<keyword evidence="4" id="KW-0479">Metal-binding</keyword>
<feature type="compositionally biased region" description="Low complexity" evidence="10">
    <location>
        <begin position="42"/>
        <end position="60"/>
    </location>
</feature>
<evidence type="ECO:0000256" key="10">
    <source>
        <dbReference type="SAM" id="MobiDB-lite"/>
    </source>
</evidence>
<dbReference type="InterPro" id="IPR038371">
    <property type="entry name" value="Cu_polyphenol_OxRdtase_sf"/>
</dbReference>
<gene>
    <name evidence="11" type="primary">pgeF</name>
    <name evidence="11" type="ORF">GTQ48_02780</name>
</gene>
<comment type="catalytic activity">
    <reaction evidence="8">
        <text>S-methyl-5'-thioadenosine + phosphate = 5-(methylsulfanyl)-alpha-D-ribose 1-phosphate + adenine</text>
        <dbReference type="Rhea" id="RHEA:11852"/>
        <dbReference type="ChEBI" id="CHEBI:16708"/>
        <dbReference type="ChEBI" id="CHEBI:17509"/>
        <dbReference type="ChEBI" id="CHEBI:43474"/>
        <dbReference type="ChEBI" id="CHEBI:58533"/>
        <dbReference type="EC" id="2.4.2.28"/>
    </reaction>
    <physiologicalReaction direction="left-to-right" evidence="8">
        <dbReference type="Rhea" id="RHEA:11853"/>
    </physiologicalReaction>
</comment>
<evidence type="ECO:0000256" key="1">
    <source>
        <dbReference type="ARBA" id="ARBA00000553"/>
    </source>
</evidence>
<evidence type="ECO:0000256" key="6">
    <source>
        <dbReference type="ARBA" id="ARBA00047989"/>
    </source>
</evidence>
<dbReference type="Gene3D" id="3.60.140.10">
    <property type="entry name" value="CNF1/YfiH-like putative cysteine hydrolases"/>
    <property type="match status" value="1"/>
</dbReference>
<dbReference type="EMBL" id="JAAAWO010000001">
    <property type="protein sequence ID" value="NDW14459.1"/>
    <property type="molecule type" value="Genomic_DNA"/>
</dbReference>
<dbReference type="Proteomes" id="UP000471381">
    <property type="component" value="Unassembled WGS sequence"/>
</dbReference>
<reference evidence="11 12" key="1">
    <citation type="submission" date="2020-01" db="EMBL/GenBank/DDBJ databases">
        <title>Genomes of bacteria type strains.</title>
        <authorList>
            <person name="Chen J."/>
            <person name="Zhu S."/>
            <person name="Yang J."/>
        </authorList>
    </citation>
    <scope>NUCLEOTIDE SEQUENCE [LARGE SCALE GENOMIC DNA]</scope>
    <source>
        <strain evidence="11 12">LMG 24078</strain>
    </source>
</reference>
<comment type="catalytic activity">
    <reaction evidence="7">
        <text>adenosine + phosphate = alpha-D-ribose 1-phosphate + adenine</text>
        <dbReference type="Rhea" id="RHEA:27642"/>
        <dbReference type="ChEBI" id="CHEBI:16335"/>
        <dbReference type="ChEBI" id="CHEBI:16708"/>
        <dbReference type="ChEBI" id="CHEBI:43474"/>
        <dbReference type="ChEBI" id="CHEBI:57720"/>
        <dbReference type="EC" id="2.4.2.1"/>
    </reaction>
    <physiologicalReaction direction="left-to-right" evidence="7">
        <dbReference type="Rhea" id="RHEA:27643"/>
    </physiologicalReaction>
</comment>
<evidence type="ECO:0000256" key="8">
    <source>
        <dbReference type="ARBA" id="ARBA00049893"/>
    </source>
</evidence>
<evidence type="ECO:0000256" key="2">
    <source>
        <dbReference type="ARBA" id="ARBA00007353"/>
    </source>
</evidence>
<evidence type="ECO:0000256" key="4">
    <source>
        <dbReference type="ARBA" id="ARBA00022723"/>
    </source>
</evidence>
<protein>
    <recommendedName>
        <fullName evidence="9">Purine nucleoside phosphorylase</fullName>
    </recommendedName>
</protein>
<evidence type="ECO:0000256" key="3">
    <source>
        <dbReference type="ARBA" id="ARBA00022679"/>
    </source>
</evidence>
<comment type="caution">
    <text evidence="11">The sequence shown here is derived from an EMBL/GenBank/DDBJ whole genome shotgun (WGS) entry which is preliminary data.</text>
</comment>
<evidence type="ECO:0000256" key="9">
    <source>
        <dbReference type="RuleBase" id="RU361274"/>
    </source>
</evidence>
<name>A0A6N9TFZ8_9ALTE</name>
<proteinExistence type="inferred from homology"/>
<dbReference type="CDD" id="cd16833">
    <property type="entry name" value="YfiH"/>
    <property type="match status" value="1"/>
</dbReference>
<evidence type="ECO:0000313" key="11">
    <source>
        <dbReference type="EMBL" id="NDW14459.1"/>
    </source>
</evidence>
<feature type="region of interest" description="Disordered" evidence="10">
    <location>
        <begin position="42"/>
        <end position="61"/>
    </location>
</feature>
<organism evidence="11 12">
    <name type="scientific">Alteromonas genovensis</name>
    <dbReference type="NCBI Taxonomy" id="471225"/>
    <lineage>
        <taxon>Bacteria</taxon>
        <taxon>Pseudomonadati</taxon>
        <taxon>Pseudomonadota</taxon>
        <taxon>Gammaproteobacteria</taxon>
        <taxon>Alteromonadales</taxon>
        <taxon>Alteromonadaceae</taxon>
        <taxon>Alteromonas/Salinimonas group</taxon>
        <taxon>Alteromonas</taxon>
    </lineage>
</organism>
<sequence>MSSAERFIIPECFPDNVVAYTSTRCGGVSDKFLVDSSAQEGKATQSKSAQAKTTQAKTAQENSGAKDYLGLNIGAHVGDDIISVRENRARLPHSEKITWLEQVHGNTIATLPTLSVEADASFSSRPEHFCAVMTADCVPVLISDNRGKEVAAIHAGWKGLEATIIADAVTHFSTDPSQLIAWVGPAICGQCYEVNEALANKFSYYKNCVTPKKQAGKYLLDLPQIANQQLTHLGIKHVEQSHYCTYCRSDLFYSHRKATHSNFEATGRIVSVIGKR</sequence>
<keyword evidence="3" id="KW-0808">Transferase</keyword>
<dbReference type="RefSeq" id="WP_163105042.1">
    <property type="nucleotide sequence ID" value="NZ_JAAAWO010000001.1"/>
</dbReference>
<dbReference type="PANTHER" id="PTHR30616">
    <property type="entry name" value="UNCHARACTERIZED PROTEIN YFIH"/>
    <property type="match status" value="1"/>
</dbReference>
<keyword evidence="12" id="KW-1185">Reference proteome</keyword>
<comment type="similarity">
    <text evidence="2 9">Belongs to the purine nucleoside phosphorylase YfiH/LACC1 family.</text>
</comment>
<comment type="catalytic activity">
    <reaction evidence="6">
        <text>adenosine + H2O + H(+) = inosine + NH4(+)</text>
        <dbReference type="Rhea" id="RHEA:24408"/>
        <dbReference type="ChEBI" id="CHEBI:15377"/>
        <dbReference type="ChEBI" id="CHEBI:15378"/>
        <dbReference type="ChEBI" id="CHEBI:16335"/>
        <dbReference type="ChEBI" id="CHEBI:17596"/>
        <dbReference type="ChEBI" id="CHEBI:28938"/>
        <dbReference type="EC" id="3.5.4.4"/>
    </reaction>
    <physiologicalReaction direction="left-to-right" evidence="6">
        <dbReference type="Rhea" id="RHEA:24409"/>
    </physiologicalReaction>
</comment>
<accession>A0A6N9TFZ8</accession>
<dbReference type="Pfam" id="PF02578">
    <property type="entry name" value="Cu-oxidase_4"/>
    <property type="match status" value="1"/>
</dbReference>
<evidence type="ECO:0000313" key="12">
    <source>
        <dbReference type="Proteomes" id="UP000471381"/>
    </source>
</evidence>
<dbReference type="GO" id="GO:0005507">
    <property type="term" value="F:copper ion binding"/>
    <property type="evidence" value="ECO:0007669"/>
    <property type="project" value="TreeGrafter"/>
</dbReference>
<dbReference type="AlphaFoldDB" id="A0A6N9TFZ8"/>
<dbReference type="PANTHER" id="PTHR30616:SF3">
    <property type="entry name" value="PURINE NUCLEOSIDE PHOSPHORYLASE"/>
    <property type="match status" value="1"/>
</dbReference>
<dbReference type="InterPro" id="IPR011324">
    <property type="entry name" value="Cytotoxic_necrot_fac-like_cat"/>
</dbReference>
<evidence type="ECO:0000256" key="5">
    <source>
        <dbReference type="ARBA" id="ARBA00022833"/>
    </source>
</evidence>
<comment type="catalytic activity">
    <reaction evidence="1">
        <text>inosine + phosphate = alpha-D-ribose 1-phosphate + hypoxanthine</text>
        <dbReference type="Rhea" id="RHEA:27646"/>
        <dbReference type="ChEBI" id="CHEBI:17368"/>
        <dbReference type="ChEBI" id="CHEBI:17596"/>
        <dbReference type="ChEBI" id="CHEBI:43474"/>
        <dbReference type="ChEBI" id="CHEBI:57720"/>
        <dbReference type="EC" id="2.4.2.1"/>
    </reaction>
    <physiologicalReaction direction="left-to-right" evidence="1">
        <dbReference type="Rhea" id="RHEA:27647"/>
    </physiologicalReaction>
</comment>
<keyword evidence="5" id="KW-0862">Zinc</keyword>
<dbReference type="SUPFAM" id="SSF64438">
    <property type="entry name" value="CNF1/YfiH-like putative cysteine hydrolases"/>
    <property type="match status" value="1"/>
</dbReference>
<dbReference type="GO" id="GO:0017061">
    <property type="term" value="F:S-methyl-5-thioadenosine phosphorylase activity"/>
    <property type="evidence" value="ECO:0007669"/>
    <property type="project" value="UniProtKB-EC"/>
</dbReference>
<evidence type="ECO:0000256" key="7">
    <source>
        <dbReference type="ARBA" id="ARBA00048968"/>
    </source>
</evidence>
<dbReference type="InterPro" id="IPR003730">
    <property type="entry name" value="Cu_polyphenol_OxRdtase"/>
</dbReference>
<dbReference type="NCBIfam" id="TIGR00726">
    <property type="entry name" value="peptidoglycan editing factor PgeF"/>
    <property type="match status" value="1"/>
</dbReference>